<sequence>MCRRLSISADLSEIERAFGIEQVLYPYQRRFNISPTHMVPAIRELEGRRVLDEYRWGMVPFWGKDSLNADIYSIHTNSAYWKLTERQRCIIPCSGLYYWRQEGKKSYPVHVVLRKQGIFGVAGLYEVWRDAQGRVQQTCTLLMARSNELIAEFETRMPAILDPEEADAWLRPVSIEIEALARQLRPYASERMRLYPVTSLIENEQYDHLDCIQELDVRLGRVKA</sequence>
<evidence type="ECO:0000256" key="3">
    <source>
        <dbReference type="ARBA" id="ARBA00022763"/>
    </source>
</evidence>
<dbReference type="GO" id="GO:0016829">
    <property type="term" value="F:lyase activity"/>
    <property type="evidence" value="ECO:0007669"/>
    <property type="project" value="UniProtKB-KW"/>
</dbReference>
<dbReference type="AlphaFoldDB" id="A0A383RK80"/>
<accession>A0A383RK80</accession>
<gene>
    <name evidence="9" type="ORF">PBLR_15858</name>
</gene>
<keyword evidence="5" id="KW-0190">Covalent protein-DNA linkage</keyword>
<keyword evidence="6" id="KW-0238">DNA-binding</keyword>
<keyword evidence="4 8" id="KW-0378">Hydrolase</keyword>
<reference evidence="10" key="1">
    <citation type="submission" date="2018-08" db="EMBL/GenBank/DDBJ databases">
        <authorList>
            <person name="Chevrot R."/>
        </authorList>
    </citation>
    <scope>NUCLEOTIDE SEQUENCE [LARGE SCALE GENOMIC DNA]</scope>
</reference>
<dbReference type="GO" id="GO:0106300">
    <property type="term" value="P:protein-DNA covalent cross-linking repair"/>
    <property type="evidence" value="ECO:0007669"/>
    <property type="project" value="InterPro"/>
</dbReference>
<dbReference type="InterPro" id="IPR003738">
    <property type="entry name" value="SRAP"/>
</dbReference>
<proteinExistence type="inferred from homology"/>
<evidence type="ECO:0000313" key="9">
    <source>
        <dbReference type="EMBL" id="SYX87428.1"/>
    </source>
</evidence>
<dbReference type="Gene3D" id="3.90.1680.10">
    <property type="entry name" value="SOS response associated peptidase-like"/>
    <property type="match status" value="1"/>
</dbReference>
<evidence type="ECO:0000256" key="6">
    <source>
        <dbReference type="ARBA" id="ARBA00023125"/>
    </source>
</evidence>
<evidence type="ECO:0000256" key="2">
    <source>
        <dbReference type="ARBA" id="ARBA00022670"/>
    </source>
</evidence>
<dbReference type="PANTHER" id="PTHR13604">
    <property type="entry name" value="DC12-RELATED"/>
    <property type="match status" value="1"/>
</dbReference>
<dbReference type="RefSeq" id="WP_138189032.1">
    <property type="nucleotide sequence ID" value="NZ_LS992241.1"/>
</dbReference>
<organism evidence="9 10">
    <name type="scientific">Paenibacillus alvei</name>
    <name type="common">Bacillus alvei</name>
    <dbReference type="NCBI Taxonomy" id="44250"/>
    <lineage>
        <taxon>Bacteria</taxon>
        <taxon>Bacillati</taxon>
        <taxon>Bacillota</taxon>
        <taxon>Bacilli</taxon>
        <taxon>Bacillales</taxon>
        <taxon>Paenibacillaceae</taxon>
        <taxon>Paenibacillus</taxon>
    </lineage>
</organism>
<evidence type="ECO:0000256" key="5">
    <source>
        <dbReference type="ARBA" id="ARBA00023124"/>
    </source>
</evidence>
<evidence type="ECO:0000256" key="1">
    <source>
        <dbReference type="ARBA" id="ARBA00008136"/>
    </source>
</evidence>
<dbReference type="EC" id="3.4.-.-" evidence="8"/>
<name>A0A383RK80_PAEAL</name>
<keyword evidence="3" id="KW-0227">DNA damage</keyword>
<dbReference type="Pfam" id="PF02586">
    <property type="entry name" value="SRAP"/>
    <property type="match status" value="1"/>
</dbReference>
<keyword evidence="7" id="KW-0456">Lyase</keyword>
<keyword evidence="2 8" id="KW-0645">Protease</keyword>
<evidence type="ECO:0000256" key="4">
    <source>
        <dbReference type="ARBA" id="ARBA00022801"/>
    </source>
</evidence>
<dbReference type="EMBL" id="LS992241">
    <property type="protein sequence ID" value="SYX87428.1"/>
    <property type="molecule type" value="Genomic_DNA"/>
</dbReference>
<dbReference type="GO" id="GO:0003697">
    <property type="term" value="F:single-stranded DNA binding"/>
    <property type="evidence" value="ECO:0007669"/>
    <property type="project" value="InterPro"/>
</dbReference>
<protein>
    <recommendedName>
        <fullName evidence="8">Abasic site processing protein</fullName>
        <ecNumber evidence="8">3.4.-.-</ecNumber>
    </recommendedName>
</protein>
<dbReference type="InterPro" id="IPR036590">
    <property type="entry name" value="SRAP-like"/>
</dbReference>
<evidence type="ECO:0000313" key="10">
    <source>
        <dbReference type="Proteomes" id="UP000304148"/>
    </source>
</evidence>
<dbReference type="GO" id="GO:0008233">
    <property type="term" value="F:peptidase activity"/>
    <property type="evidence" value="ECO:0007669"/>
    <property type="project" value="UniProtKB-KW"/>
</dbReference>
<evidence type="ECO:0000256" key="8">
    <source>
        <dbReference type="RuleBase" id="RU364100"/>
    </source>
</evidence>
<dbReference type="GO" id="GO:0006508">
    <property type="term" value="P:proteolysis"/>
    <property type="evidence" value="ECO:0007669"/>
    <property type="project" value="UniProtKB-KW"/>
</dbReference>
<comment type="similarity">
    <text evidence="1 8">Belongs to the SOS response-associated peptidase family.</text>
</comment>
<evidence type="ECO:0000256" key="7">
    <source>
        <dbReference type="ARBA" id="ARBA00023239"/>
    </source>
</evidence>
<dbReference type="PANTHER" id="PTHR13604:SF0">
    <property type="entry name" value="ABASIC SITE PROCESSING PROTEIN HMCES"/>
    <property type="match status" value="1"/>
</dbReference>
<dbReference type="Proteomes" id="UP000304148">
    <property type="component" value="Chromosome"/>
</dbReference>
<dbReference type="SUPFAM" id="SSF143081">
    <property type="entry name" value="BB1717-like"/>
    <property type="match status" value="1"/>
</dbReference>